<dbReference type="KEGG" id="nak:EH165_02480"/>
<dbReference type="EMBL" id="CP034170">
    <property type="protein sequence ID" value="AZI57190.1"/>
    <property type="molecule type" value="Genomic_DNA"/>
</dbReference>
<dbReference type="OrthoDB" id="3182374at2"/>
<dbReference type="Proteomes" id="UP000268084">
    <property type="component" value="Chromosome"/>
</dbReference>
<reference evidence="3 4" key="2">
    <citation type="submission" date="2018-12" db="EMBL/GenBank/DDBJ databases">
        <title>Nakamurella antarcticus sp. nov., isolated from Antarctica South Shetland Islands soil.</title>
        <authorList>
            <person name="Peng F."/>
        </authorList>
    </citation>
    <scope>NUCLEOTIDE SEQUENCE [LARGE SCALE GENOMIC DNA]</scope>
    <source>
        <strain evidence="3 4">S14-144</strain>
    </source>
</reference>
<evidence type="ECO:0000313" key="3">
    <source>
        <dbReference type="EMBL" id="AZI57190.1"/>
    </source>
</evidence>
<keyword evidence="4" id="KW-1185">Reference proteome</keyword>
<feature type="domain" description="HipA N-terminal subdomain 1" evidence="2">
    <location>
        <begin position="19"/>
        <end position="117"/>
    </location>
</feature>
<keyword evidence="1" id="KW-0472">Membrane</keyword>
<dbReference type="AlphaFoldDB" id="A0A3G8ZIZ3"/>
<organism evidence="3 4">
    <name type="scientific">Nakamurella antarctica</name>
    <dbReference type="NCBI Taxonomy" id="1902245"/>
    <lineage>
        <taxon>Bacteria</taxon>
        <taxon>Bacillati</taxon>
        <taxon>Actinomycetota</taxon>
        <taxon>Actinomycetes</taxon>
        <taxon>Nakamurellales</taxon>
        <taxon>Nakamurellaceae</taxon>
        <taxon>Nakamurella</taxon>
    </lineage>
</organism>
<protein>
    <recommendedName>
        <fullName evidence="2">HipA N-terminal subdomain 1 domain-containing protein</fullName>
    </recommendedName>
</protein>
<name>A0A3G8ZIZ3_9ACTN</name>
<evidence type="ECO:0000259" key="2">
    <source>
        <dbReference type="Pfam" id="PF13657"/>
    </source>
</evidence>
<feature type="transmembrane region" description="Helical" evidence="1">
    <location>
        <begin position="6"/>
        <end position="24"/>
    </location>
</feature>
<accession>A0A3G8ZIZ3</accession>
<keyword evidence="1" id="KW-0812">Transmembrane</keyword>
<dbReference type="InterPro" id="IPR017508">
    <property type="entry name" value="HipA_N1"/>
</dbReference>
<proteinExistence type="predicted"/>
<dbReference type="NCBIfam" id="TIGR03071">
    <property type="entry name" value="couple_hipA"/>
    <property type="match status" value="1"/>
</dbReference>
<sequence length="177" mass="19025">MELSLWTVASFAMSNILGLWLYGTRIADLYRSGRYNIMLTWRDGADRWPDRSRILSASLPVGVDVSGRNQVALDFLENLLPDGPTKASMALGARVHAEDTFALVGHFGADLAGAIRVAPAGEALDDGEPAYLPVSDAELAALLDGTDSAAFDFSHGAYRSTLAGFQPKLMVHRDQTG</sequence>
<gene>
    <name evidence="3" type="ORF">EH165_02480</name>
</gene>
<keyword evidence="1" id="KW-1133">Transmembrane helix</keyword>
<dbReference type="Pfam" id="PF13657">
    <property type="entry name" value="Couple_hipA"/>
    <property type="match status" value="1"/>
</dbReference>
<reference evidence="3 4" key="1">
    <citation type="submission" date="2018-11" db="EMBL/GenBank/DDBJ databases">
        <authorList>
            <person name="Da X."/>
        </authorList>
    </citation>
    <scope>NUCLEOTIDE SEQUENCE [LARGE SCALE GENOMIC DNA]</scope>
    <source>
        <strain evidence="3 4">S14-144</strain>
    </source>
</reference>
<evidence type="ECO:0000256" key="1">
    <source>
        <dbReference type="SAM" id="Phobius"/>
    </source>
</evidence>
<evidence type="ECO:0000313" key="4">
    <source>
        <dbReference type="Proteomes" id="UP000268084"/>
    </source>
</evidence>